<dbReference type="CDD" id="cd17932">
    <property type="entry name" value="DEXQc_UvrD"/>
    <property type="match status" value="1"/>
</dbReference>
<protein>
    <recommendedName>
        <fullName evidence="8">DNA 3'-5' helicase</fullName>
        <ecNumber evidence="8">5.6.2.4</ecNumber>
    </recommendedName>
</protein>
<dbReference type="SUPFAM" id="SSF52540">
    <property type="entry name" value="P-loop containing nucleoside triphosphate hydrolases"/>
    <property type="match status" value="1"/>
</dbReference>
<evidence type="ECO:0000256" key="3">
    <source>
        <dbReference type="ARBA" id="ARBA00022801"/>
    </source>
</evidence>
<reference evidence="13 14" key="1">
    <citation type="submission" date="2018-10" db="EMBL/GenBank/DDBJ databases">
        <title>Comparative functional genomics of the obligate endosymbiont Buchnera aphidicola.</title>
        <authorList>
            <person name="Chong R.A."/>
        </authorList>
    </citation>
    <scope>NUCLEOTIDE SEQUENCE [LARGE SCALE GENOMIC DNA]</scope>
    <source>
        <strain evidence="13 14">Tma</strain>
    </source>
</reference>
<dbReference type="Pfam" id="PF00580">
    <property type="entry name" value="UvrD-helicase"/>
    <property type="match status" value="1"/>
</dbReference>
<name>A0A4D6YE24_9GAMM</name>
<feature type="binding site" evidence="10">
    <location>
        <begin position="22"/>
        <end position="29"/>
    </location>
    <ligand>
        <name>ATP</name>
        <dbReference type="ChEBI" id="CHEBI:30616"/>
    </ligand>
</feature>
<dbReference type="GO" id="GO:0043138">
    <property type="term" value="F:3'-5' DNA helicase activity"/>
    <property type="evidence" value="ECO:0007669"/>
    <property type="project" value="UniProtKB-EC"/>
</dbReference>
<evidence type="ECO:0000256" key="9">
    <source>
        <dbReference type="ARBA" id="ARBA00048988"/>
    </source>
</evidence>
<evidence type="ECO:0000256" key="10">
    <source>
        <dbReference type="PROSITE-ProRule" id="PRU00560"/>
    </source>
</evidence>
<dbReference type="InterPro" id="IPR027417">
    <property type="entry name" value="P-loop_NTPase"/>
</dbReference>
<dbReference type="RefSeq" id="WP_158349700.1">
    <property type="nucleotide sequence ID" value="NZ_CP032996.1"/>
</dbReference>
<proteinExistence type="inferred from homology"/>
<dbReference type="OrthoDB" id="9806690at2"/>
<evidence type="ECO:0000259" key="12">
    <source>
        <dbReference type="PROSITE" id="PS51217"/>
    </source>
</evidence>
<keyword evidence="5 10" id="KW-0067">ATP-binding</keyword>
<dbReference type="AlphaFoldDB" id="A0A4D6YE24"/>
<dbReference type="Gene3D" id="1.10.10.160">
    <property type="match status" value="1"/>
</dbReference>
<comment type="catalytic activity">
    <reaction evidence="9">
        <text>ATP + H2O = ADP + phosphate + H(+)</text>
        <dbReference type="Rhea" id="RHEA:13065"/>
        <dbReference type="ChEBI" id="CHEBI:15377"/>
        <dbReference type="ChEBI" id="CHEBI:15378"/>
        <dbReference type="ChEBI" id="CHEBI:30616"/>
        <dbReference type="ChEBI" id="CHEBI:43474"/>
        <dbReference type="ChEBI" id="CHEBI:456216"/>
        <dbReference type="EC" id="5.6.2.4"/>
    </reaction>
</comment>
<dbReference type="InterPro" id="IPR014016">
    <property type="entry name" value="UvrD-like_ATP-bd"/>
</dbReference>
<feature type="domain" description="UvrD-like helicase ATP-binding" evidence="11">
    <location>
        <begin position="1"/>
        <end position="283"/>
    </location>
</feature>
<evidence type="ECO:0000256" key="4">
    <source>
        <dbReference type="ARBA" id="ARBA00022806"/>
    </source>
</evidence>
<dbReference type="PANTHER" id="PTHR11070:SF64">
    <property type="entry name" value="ATP-DEPENDENT DNA HELICASE REP"/>
    <property type="match status" value="1"/>
</dbReference>
<dbReference type="GO" id="GO:0005829">
    <property type="term" value="C:cytosol"/>
    <property type="evidence" value="ECO:0007669"/>
    <property type="project" value="TreeGrafter"/>
</dbReference>
<dbReference type="Gene3D" id="3.40.50.300">
    <property type="entry name" value="P-loop containing nucleotide triphosphate hydrolases"/>
    <property type="match status" value="2"/>
</dbReference>
<evidence type="ECO:0000259" key="11">
    <source>
        <dbReference type="PROSITE" id="PS51198"/>
    </source>
</evidence>
<comment type="catalytic activity">
    <reaction evidence="7">
        <text>Couples ATP hydrolysis with the unwinding of duplex DNA by translocating in the 3'-5' direction.</text>
        <dbReference type="EC" id="5.6.2.4"/>
    </reaction>
</comment>
<gene>
    <name evidence="13" type="ORF">D9V81_02095</name>
</gene>
<evidence type="ECO:0000256" key="6">
    <source>
        <dbReference type="ARBA" id="ARBA00023235"/>
    </source>
</evidence>
<evidence type="ECO:0000256" key="2">
    <source>
        <dbReference type="ARBA" id="ARBA00022741"/>
    </source>
</evidence>
<dbReference type="InterPro" id="IPR013986">
    <property type="entry name" value="DExx_box_DNA_helicase_dom_sf"/>
</dbReference>
<keyword evidence="2 10" id="KW-0547">Nucleotide-binding</keyword>
<dbReference type="GO" id="GO:0005524">
    <property type="term" value="F:ATP binding"/>
    <property type="evidence" value="ECO:0007669"/>
    <property type="project" value="UniProtKB-UniRule"/>
</dbReference>
<dbReference type="PANTHER" id="PTHR11070">
    <property type="entry name" value="UVRD / RECB / PCRA DNA HELICASE FAMILY MEMBER"/>
    <property type="match status" value="1"/>
</dbReference>
<keyword evidence="14" id="KW-1185">Reference proteome</keyword>
<dbReference type="Gene3D" id="1.10.486.10">
    <property type="entry name" value="PCRA, domain 4"/>
    <property type="match status" value="1"/>
</dbReference>
<dbReference type="Pfam" id="PF13361">
    <property type="entry name" value="UvrD_C"/>
    <property type="match status" value="1"/>
</dbReference>
<evidence type="ECO:0000313" key="14">
    <source>
        <dbReference type="Proteomes" id="UP000298603"/>
    </source>
</evidence>
<evidence type="ECO:0000313" key="13">
    <source>
        <dbReference type="EMBL" id="QCI27382.1"/>
    </source>
</evidence>
<dbReference type="InterPro" id="IPR000212">
    <property type="entry name" value="DNA_helicase_UvrD/REP"/>
</dbReference>
<keyword evidence="6" id="KW-0413">Isomerase</keyword>
<feature type="domain" description="UvrD-like helicase C-terminal" evidence="12">
    <location>
        <begin position="284"/>
        <end position="568"/>
    </location>
</feature>
<dbReference type="GO" id="GO:0003677">
    <property type="term" value="F:DNA binding"/>
    <property type="evidence" value="ECO:0007669"/>
    <property type="project" value="InterPro"/>
</dbReference>
<dbReference type="InterPro" id="IPR014017">
    <property type="entry name" value="DNA_helicase_UvrD-like_C"/>
</dbReference>
<evidence type="ECO:0000256" key="7">
    <source>
        <dbReference type="ARBA" id="ARBA00034617"/>
    </source>
</evidence>
<evidence type="ECO:0000256" key="1">
    <source>
        <dbReference type="ARBA" id="ARBA00009922"/>
    </source>
</evidence>
<dbReference type="Proteomes" id="UP000298603">
    <property type="component" value="Chromosome"/>
</dbReference>
<dbReference type="EMBL" id="CP032996">
    <property type="protein sequence ID" value="QCI27382.1"/>
    <property type="molecule type" value="Genomic_DNA"/>
</dbReference>
<evidence type="ECO:0000256" key="8">
    <source>
        <dbReference type="ARBA" id="ARBA00034808"/>
    </source>
</evidence>
<keyword evidence="4 10" id="KW-0347">Helicase</keyword>
<evidence type="ECO:0000256" key="5">
    <source>
        <dbReference type="ARBA" id="ARBA00022840"/>
    </source>
</evidence>
<dbReference type="EC" id="5.6.2.4" evidence="8"/>
<dbReference type="GO" id="GO:0016887">
    <property type="term" value="F:ATP hydrolysis activity"/>
    <property type="evidence" value="ECO:0007669"/>
    <property type="project" value="RHEA"/>
</dbReference>
<dbReference type="PROSITE" id="PS51198">
    <property type="entry name" value="UVRD_HELICASE_ATP_BIND"/>
    <property type="match status" value="1"/>
</dbReference>
<comment type="similarity">
    <text evidence="1">Belongs to the helicase family. UvrD subfamily.</text>
</comment>
<dbReference type="PROSITE" id="PS51217">
    <property type="entry name" value="UVRD_HELICASE_CTER"/>
    <property type="match status" value="1"/>
</dbReference>
<dbReference type="CDD" id="cd18807">
    <property type="entry name" value="SF1_C_UvrD"/>
    <property type="match status" value="1"/>
</dbReference>
<accession>A0A4D6YE24</accession>
<organism evidence="13 14">
    <name type="scientific">Buchnera aphidicola</name>
    <name type="common">Therioaphis trifolii</name>
    <dbReference type="NCBI Taxonomy" id="1241884"/>
    <lineage>
        <taxon>Bacteria</taxon>
        <taxon>Pseudomonadati</taxon>
        <taxon>Pseudomonadota</taxon>
        <taxon>Gammaproteobacteria</taxon>
        <taxon>Enterobacterales</taxon>
        <taxon>Erwiniaceae</taxon>
        <taxon>Buchnera</taxon>
    </lineage>
</organism>
<sequence length="652" mass="77735">MSLNKQQIEAIRTIQGPCLILAGAGSGKTTVIIEKIIRLINYYGYHPNEIFAVTFTNKAAQEMKNRIKKKIFINYKNNLNKLNIFTFHSLGMKIISKSLNILGYNKNYTLFDYHDQIRLIKNIVSKEFRHNNDILKKIIKYISFQKNKIYSPKKSKKKASSKEEKIFSEYYQEYNNFLKKYNVFDFDDLIYVAVYLLKKCQKIKEKWQNCIKYLLVDEYQDTNYSQYKLIKLLSGNNSNFTLVGDDDQSIYSWRGANVENLLFLKNDYPKLQVIKMERNYRSSKRILKVANILISNNQHIFKKKLFSTLEDGIKIKILKLKNEYDESETIISKILLHKLKNNLKYKDYVILYRKNQQSKIFEKNLFQKQIPYVIHENNSFFNKPDIRNLISYLKFIINQDDNISFLKIINIPSRGIGISTIKKIIKYSKYYNKNYYFVIQDINFQKILRKNTRNLLNKFIKLCENIILFSKKNPKKILYKIINDIKYKEWLLKNNKNIKNNIQNIEILLNLIDNYFNTYIKYNNIINSYEILIKLINQLSIHDTNINVSNKNNDYDAIQLMTIHASKGLEFPIVFIIGFEEGIIPSYHNVKNKNISEERRLVYVAITRAKKELIISFCNQRYYYGSIIDIKPSRFLFELPKNDLLWENYLKE</sequence>
<dbReference type="GO" id="GO:0000725">
    <property type="term" value="P:recombinational repair"/>
    <property type="evidence" value="ECO:0007669"/>
    <property type="project" value="TreeGrafter"/>
</dbReference>
<keyword evidence="3 10" id="KW-0378">Hydrolase</keyword>